<sequence>MSVFHPSVEVEVICADYFGDELVLPLPKVNNKMDSYKSSGKNTTARIKYICDIFNAFSAISADYFIKQIVKMNAVAFAGFSSQNPLVNTIANAVFGSNPPISLDVLTKALLLDNKVIDLLEAWFS</sequence>
<evidence type="ECO:0000313" key="3">
    <source>
        <dbReference type="RefSeq" id="XP_027090224.1"/>
    </source>
</evidence>
<feature type="domain" description="Cupin type-1" evidence="1">
    <location>
        <begin position="71"/>
        <end position="117"/>
    </location>
</feature>
<dbReference type="AlphaFoldDB" id="A0A6P6UI77"/>
<dbReference type="PANTHER" id="PTHR31238">
    <property type="entry name" value="GERMIN-LIKE PROTEIN SUBFAMILY 3 MEMBER 3"/>
    <property type="match status" value="1"/>
</dbReference>
<dbReference type="Pfam" id="PF00190">
    <property type="entry name" value="Cupin_1"/>
    <property type="match status" value="1"/>
</dbReference>
<reference evidence="2" key="1">
    <citation type="journal article" date="2025" name="Foods">
        <title>Unveiling the Microbial Signatures of Arabica Coffee Cherries: Insights into Ripeness Specific Diversity, Functional Traits, and Implications for Quality and Safety.</title>
        <authorList>
            <consortium name="RefSeq"/>
            <person name="Tenea G.N."/>
            <person name="Cifuentes V."/>
            <person name="Reyes P."/>
            <person name="Cevallos-Vallejos M."/>
        </authorList>
    </citation>
    <scope>NUCLEOTIDE SEQUENCE [LARGE SCALE GENOMIC DNA]</scope>
</reference>
<organism evidence="2 3">
    <name type="scientific">Coffea arabica</name>
    <name type="common">Arabian coffee</name>
    <dbReference type="NCBI Taxonomy" id="13443"/>
    <lineage>
        <taxon>Eukaryota</taxon>
        <taxon>Viridiplantae</taxon>
        <taxon>Streptophyta</taxon>
        <taxon>Embryophyta</taxon>
        <taxon>Tracheophyta</taxon>
        <taxon>Spermatophyta</taxon>
        <taxon>Magnoliopsida</taxon>
        <taxon>eudicotyledons</taxon>
        <taxon>Gunneridae</taxon>
        <taxon>Pentapetalae</taxon>
        <taxon>asterids</taxon>
        <taxon>lamiids</taxon>
        <taxon>Gentianales</taxon>
        <taxon>Rubiaceae</taxon>
        <taxon>Ixoroideae</taxon>
        <taxon>Gardenieae complex</taxon>
        <taxon>Bertiereae - Coffeeae clade</taxon>
        <taxon>Coffeeae</taxon>
        <taxon>Coffea</taxon>
    </lineage>
</organism>
<dbReference type="InterPro" id="IPR014710">
    <property type="entry name" value="RmlC-like_jellyroll"/>
</dbReference>
<keyword evidence="2" id="KW-1185">Reference proteome</keyword>
<dbReference type="GeneID" id="113711259"/>
<dbReference type="Proteomes" id="UP001652660">
    <property type="component" value="Chromosome 10e"/>
</dbReference>
<proteinExistence type="predicted"/>
<dbReference type="OrthoDB" id="1935583at2759"/>
<name>A0A6P6UI77_COFAR</name>
<evidence type="ECO:0000259" key="1">
    <source>
        <dbReference type="Pfam" id="PF00190"/>
    </source>
</evidence>
<dbReference type="RefSeq" id="XP_027090224.1">
    <property type="nucleotide sequence ID" value="XM_027234423.1"/>
</dbReference>
<gene>
    <name evidence="3" type="primary">LOC113711259</name>
</gene>
<protein>
    <submittedName>
        <fullName evidence="3">Germin-like protein subfamily 1 member 13</fullName>
    </submittedName>
</protein>
<accession>A0A6P6UI77</accession>
<dbReference type="InterPro" id="IPR006045">
    <property type="entry name" value="Cupin_1"/>
</dbReference>
<dbReference type="Gene3D" id="2.60.120.10">
    <property type="entry name" value="Jelly Rolls"/>
    <property type="match status" value="1"/>
</dbReference>
<evidence type="ECO:0000313" key="2">
    <source>
        <dbReference type="Proteomes" id="UP001652660"/>
    </source>
</evidence>
<reference evidence="3" key="2">
    <citation type="submission" date="2025-08" db="UniProtKB">
        <authorList>
            <consortium name="RefSeq"/>
        </authorList>
    </citation>
    <scope>IDENTIFICATION</scope>
    <source>
        <tissue evidence="3">Leaves</tissue>
    </source>
</reference>